<keyword evidence="9" id="KW-1185">Reference proteome</keyword>
<reference evidence="8 9" key="1">
    <citation type="submission" date="2019-07" db="EMBL/GenBank/DDBJ databases">
        <title>The pathways for chlorine oxyanion respiration interact through the shared metabolite chlorate.</title>
        <authorList>
            <person name="Barnum T.P."/>
            <person name="Cheng Y."/>
            <person name="Hill K.A."/>
            <person name="Lucas L.N."/>
            <person name="Carlson H.K."/>
            <person name="Coates J.D."/>
        </authorList>
    </citation>
    <scope>NUCLEOTIDE SEQUENCE [LARGE SCALE GENOMIC DNA]</scope>
    <source>
        <strain evidence="8 9">BK-1</strain>
    </source>
</reference>
<dbReference type="HAMAP" id="MF_01114">
    <property type="entry name" value="RecX"/>
    <property type="match status" value="1"/>
</dbReference>
<dbReference type="InterPro" id="IPR036388">
    <property type="entry name" value="WH-like_DNA-bd_sf"/>
</dbReference>
<evidence type="ECO:0000313" key="8">
    <source>
        <dbReference type="EMBL" id="TVO69876.1"/>
    </source>
</evidence>
<dbReference type="GO" id="GO:0006282">
    <property type="term" value="P:regulation of DNA repair"/>
    <property type="evidence" value="ECO:0007669"/>
    <property type="project" value="UniProtKB-UniRule"/>
</dbReference>
<dbReference type="Pfam" id="PF02631">
    <property type="entry name" value="RecX_HTH2"/>
    <property type="match status" value="1"/>
</dbReference>
<dbReference type="Proteomes" id="UP000316649">
    <property type="component" value="Unassembled WGS sequence"/>
</dbReference>
<comment type="caution">
    <text evidence="8">The sequence shown here is derived from an EMBL/GenBank/DDBJ whole genome shotgun (WGS) entry which is preliminary data.</text>
</comment>
<gene>
    <name evidence="5" type="primary">recX</name>
    <name evidence="8" type="ORF">FHP88_17545</name>
</gene>
<dbReference type="PANTHER" id="PTHR33602">
    <property type="entry name" value="REGULATORY PROTEIN RECX FAMILY PROTEIN"/>
    <property type="match status" value="1"/>
</dbReference>
<protein>
    <recommendedName>
        <fullName evidence="3 5">Regulatory protein RecX</fullName>
    </recommendedName>
</protein>
<organism evidence="8 9">
    <name type="scientific">Sedimenticola selenatireducens</name>
    <dbReference type="NCBI Taxonomy" id="191960"/>
    <lineage>
        <taxon>Bacteria</taxon>
        <taxon>Pseudomonadati</taxon>
        <taxon>Pseudomonadota</taxon>
        <taxon>Gammaproteobacteria</taxon>
        <taxon>Chromatiales</taxon>
        <taxon>Sedimenticolaceae</taxon>
        <taxon>Sedimenticola</taxon>
    </lineage>
</organism>
<dbReference type="PANTHER" id="PTHR33602:SF1">
    <property type="entry name" value="REGULATORY PROTEIN RECX FAMILY PROTEIN"/>
    <property type="match status" value="1"/>
</dbReference>
<comment type="subcellular location">
    <subcellularLocation>
        <location evidence="1 5">Cytoplasm</location>
    </subcellularLocation>
</comment>
<comment type="similarity">
    <text evidence="2 5">Belongs to the RecX family.</text>
</comment>
<dbReference type="InterPro" id="IPR053925">
    <property type="entry name" value="RecX_HTH_3rd"/>
</dbReference>
<dbReference type="EMBL" id="VMNH01000029">
    <property type="protein sequence ID" value="TVO69876.1"/>
    <property type="molecule type" value="Genomic_DNA"/>
</dbReference>
<dbReference type="AlphaFoldDB" id="A0A557RXG3"/>
<evidence type="ECO:0000256" key="1">
    <source>
        <dbReference type="ARBA" id="ARBA00004496"/>
    </source>
</evidence>
<comment type="function">
    <text evidence="5">Modulates RecA activity.</text>
</comment>
<dbReference type="GO" id="GO:0005737">
    <property type="term" value="C:cytoplasm"/>
    <property type="evidence" value="ECO:0007669"/>
    <property type="project" value="UniProtKB-SubCell"/>
</dbReference>
<dbReference type="OrthoDB" id="7066780at2"/>
<evidence type="ECO:0000259" key="7">
    <source>
        <dbReference type="Pfam" id="PF21981"/>
    </source>
</evidence>
<dbReference type="InterPro" id="IPR003783">
    <property type="entry name" value="Regulatory_RecX"/>
</dbReference>
<evidence type="ECO:0000256" key="2">
    <source>
        <dbReference type="ARBA" id="ARBA00009695"/>
    </source>
</evidence>
<evidence type="ECO:0000259" key="6">
    <source>
        <dbReference type="Pfam" id="PF02631"/>
    </source>
</evidence>
<evidence type="ECO:0000313" key="9">
    <source>
        <dbReference type="Proteomes" id="UP000316649"/>
    </source>
</evidence>
<evidence type="ECO:0000256" key="5">
    <source>
        <dbReference type="HAMAP-Rule" id="MF_01114"/>
    </source>
</evidence>
<evidence type="ECO:0000256" key="4">
    <source>
        <dbReference type="ARBA" id="ARBA00022490"/>
    </source>
</evidence>
<keyword evidence="4 5" id="KW-0963">Cytoplasm</keyword>
<evidence type="ECO:0000256" key="3">
    <source>
        <dbReference type="ARBA" id="ARBA00018111"/>
    </source>
</evidence>
<dbReference type="RefSeq" id="WP_144360405.1">
    <property type="nucleotide sequence ID" value="NZ_VMNH01000029.1"/>
</dbReference>
<dbReference type="Pfam" id="PF21981">
    <property type="entry name" value="RecX_HTH3"/>
    <property type="match status" value="1"/>
</dbReference>
<dbReference type="Gene3D" id="1.10.10.10">
    <property type="entry name" value="Winged helix-like DNA-binding domain superfamily/Winged helix DNA-binding domain"/>
    <property type="match status" value="3"/>
</dbReference>
<sequence length="149" mass="17526">MSESAELEQAAIRLLTNREHSRAELRRKLQARTEDRVLLGQVLDSLESSGYLSDERFAEQYVSYRRKKGFGPVRIRIELQERGISPDLVNRYADPSDEQWFEWLGECCRRKFGDSLPDNFKAQVKCARFLEYRGFPSELIRSYLWGNDL</sequence>
<feature type="domain" description="RecX second three-helical" evidence="6">
    <location>
        <begin position="53"/>
        <end position="90"/>
    </location>
</feature>
<feature type="domain" description="RecX third three-helical" evidence="7">
    <location>
        <begin position="97"/>
        <end position="144"/>
    </location>
</feature>
<proteinExistence type="inferred from homology"/>
<name>A0A557RXG3_9GAMM</name>
<dbReference type="InterPro" id="IPR053924">
    <property type="entry name" value="RecX_HTH_2nd"/>
</dbReference>
<accession>A0A557RXG3</accession>